<keyword evidence="4 5" id="KW-0472">Membrane</keyword>
<feature type="transmembrane region" description="Helical" evidence="5">
    <location>
        <begin position="144"/>
        <end position="164"/>
    </location>
</feature>
<comment type="subcellular location">
    <subcellularLocation>
        <location evidence="1">Membrane</location>
    </subcellularLocation>
</comment>
<dbReference type="GO" id="GO:0016020">
    <property type="term" value="C:membrane"/>
    <property type="evidence" value="ECO:0007669"/>
    <property type="project" value="UniProtKB-SubCell"/>
</dbReference>
<name>A0AAW9QV66_9CHRO</name>
<dbReference type="PANTHER" id="PTHR35814">
    <property type="match status" value="1"/>
</dbReference>
<evidence type="ECO:0000256" key="4">
    <source>
        <dbReference type="ARBA" id="ARBA00023136"/>
    </source>
</evidence>
<dbReference type="Gene3D" id="1.20.120.550">
    <property type="entry name" value="Membrane associated eicosanoid/glutathione metabolism-like domain"/>
    <property type="match status" value="1"/>
</dbReference>
<organism evidence="6 7">
    <name type="scientific">Pannus brasiliensis CCIBt3594</name>
    <dbReference type="NCBI Taxonomy" id="1427578"/>
    <lineage>
        <taxon>Bacteria</taxon>
        <taxon>Bacillati</taxon>
        <taxon>Cyanobacteriota</taxon>
        <taxon>Cyanophyceae</taxon>
        <taxon>Oscillatoriophycideae</taxon>
        <taxon>Chroococcales</taxon>
        <taxon>Microcystaceae</taxon>
        <taxon>Pannus</taxon>
    </lineage>
</organism>
<dbReference type="InterPro" id="IPR023352">
    <property type="entry name" value="MAPEG-like_dom_sf"/>
</dbReference>
<proteinExistence type="predicted"/>
<keyword evidence="7" id="KW-1185">Reference proteome</keyword>
<accession>A0AAW9QV66</accession>
<evidence type="ECO:0000256" key="3">
    <source>
        <dbReference type="ARBA" id="ARBA00022989"/>
    </source>
</evidence>
<evidence type="ECO:0000256" key="1">
    <source>
        <dbReference type="ARBA" id="ARBA00004370"/>
    </source>
</evidence>
<evidence type="ECO:0000256" key="2">
    <source>
        <dbReference type="ARBA" id="ARBA00022692"/>
    </source>
</evidence>
<dbReference type="RefSeq" id="WP_332864290.1">
    <property type="nucleotide sequence ID" value="NZ_JBAFSM010000010.1"/>
</dbReference>
<reference evidence="6 7" key="1">
    <citation type="submission" date="2024-01" db="EMBL/GenBank/DDBJ databases">
        <title>Genomic insights into the taxonomy and metabolism of the cyanobacterium Pannus brasiliensis CCIBt3594.</title>
        <authorList>
            <person name="Machado M."/>
            <person name="Botero N.B."/>
            <person name="Andreote A.P.D."/>
            <person name="Feitosa A.M.T."/>
            <person name="Popin R."/>
            <person name="Sivonen K."/>
            <person name="Fiore M.F."/>
        </authorList>
    </citation>
    <scope>NUCLEOTIDE SEQUENCE [LARGE SCALE GENOMIC DNA]</scope>
    <source>
        <strain evidence="6 7">CCIBt3594</strain>
    </source>
</reference>
<gene>
    <name evidence="6" type="ORF">V0288_06800</name>
</gene>
<dbReference type="PANTHER" id="PTHR35814:SF1">
    <property type="entry name" value="GLUTATHIONE S-TRANSFERASE-RELATED"/>
    <property type="match status" value="1"/>
</dbReference>
<dbReference type="EMBL" id="JBAFSM010000010">
    <property type="protein sequence ID" value="MEG3436824.1"/>
    <property type="molecule type" value="Genomic_DNA"/>
</dbReference>
<dbReference type="Pfam" id="PF01124">
    <property type="entry name" value="MAPEG"/>
    <property type="match status" value="1"/>
</dbReference>
<evidence type="ECO:0000256" key="5">
    <source>
        <dbReference type="SAM" id="Phobius"/>
    </source>
</evidence>
<evidence type="ECO:0000313" key="6">
    <source>
        <dbReference type="EMBL" id="MEG3436824.1"/>
    </source>
</evidence>
<dbReference type="InterPro" id="IPR001129">
    <property type="entry name" value="Membr-assoc_MAPEG"/>
</dbReference>
<comment type="caution">
    <text evidence="6">The sequence shown here is derived from an EMBL/GenBank/DDBJ whole genome shotgun (WGS) entry which is preliminary data.</text>
</comment>
<protein>
    <submittedName>
        <fullName evidence="6">MAPEG family protein</fullName>
    </submittedName>
</protein>
<sequence length="169" mass="18342">MNAIVPISTLFIGINGFIAFFLSYLVVMERSSTRVWHGESSADVAKQPDYRENPNPVAAVVESFLEKSVPKKSIDDGILQRKVRAFGNFIEFVPIALLIILVLEFANAPAALLWLLGSALTSGRVAHAWGLITTYGPSPGRAIGFFLTWFVYLLGSGACVYYGLTGVLG</sequence>
<keyword evidence="2 5" id="KW-0812">Transmembrane</keyword>
<dbReference type="SUPFAM" id="SSF161084">
    <property type="entry name" value="MAPEG domain-like"/>
    <property type="match status" value="1"/>
</dbReference>
<feature type="transmembrane region" description="Helical" evidence="5">
    <location>
        <begin position="6"/>
        <end position="27"/>
    </location>
</feature>
<feature type="transmembrane region" description="Helical" evidence="5">
    <location>
        <begin position="89"/>
        <end position="106"/>
    </location>
</feature>
<dbReference type="AlphaFoldDB" id="A0AAW9QV66"/>
<evidence type="ECO:0000313" key="7">
    <source>
        <dbReference type="Proteomes" id="UP001328733"/>
    </source>
</evidence>
<dbReference type="Proteomes" id="UP001328733">
    <property type="component" value="Unassembled WGS sequence"/>
</dbReference>
<keyword evidence="3 5" id="KW-1133">Transmembrane helix</keyword>